<proteinExistence type="predicted"/>
<evidence type="ECO:0008006" key="3">
    <source>
        <dbReference type="Google" id="ProtNLM"/>
    </source>
</evidence>
<evidence type="ECO:0000313" key="1">
    <source>
        <dbReference type="EnsemblMetazoa" id="XP_032457111"/>
    </source>
</evidence>
<dbReference type="PANTHER" id="PTHR46579:SF1">
    <property type="entry name" value="F5_8 TYPE C DOMAIN-CONTAINING PROTEIN"/>
    <property type="match status" value="1"/>
</dbReference>
<protein>
    <recommendedName>
        <fullName evidence="3">Transposase domain-containing protein</fullName>
    </recommendedName>
</protein>
<dbReference type="GeneID" id="116738619"/>
<reference evidence="1" key="1">
    <citation type="submission" date="2021-01" db="UniProtKB">
        <authorList>
            <consortium name="EnsemblMetazoa"/>
        </authorList>
    </citation>
    <scope>IDENTIFICATION</scope>
</reference>
<dbReference type="AlphaFoldDB" id="A0A7M7TE82"/>
<dbReference type="OrthoDB" id="8194903at2759"/>
<dbReference type="Proteomes" id="UP000002358">
    <property type="component" value="Unassembled WGS sequence"/>
</dbReference>
<dbReference type="PANTHER" id="PTHR46579">
    <property type="entry name" value="F5/8 TYPE C DOMAIN-CONTAINING PROTEIN-RELATED"/>
    <property type="match status" value="1"/>
</dbReference>
<dbReference type="InParanoid" id="A0A7M7TE82"/>
<evidence type="ECO:0000313" key="2">
    <source>
        <dbReference type="Proteomes" id="UP000002358"/>
    </source>
</evidence>
<dbReference type="RefSeq" id="XP_032457111.1">
    <property type="nucleotide sequence ID" value="XM_032601220.1"/>
</dbReference>
<dbReference type="KEGG" id="nvi:116738619"/>
<organism evidence="1 2">
    <name type="scientific">Nasonia vitripennis</name>
    <name type="common">Parasitic wasp</name>
    <dbReference type="NCBI Taxonomy" id="7425"/>
    <lineage>
        <taxon>Eukaryota</taxon>
        <taxon>Metazoa</taxon>
        <taxon>Ecdysozoa</taxon>
        <taxon>Arthropoda</taxon>
        <taxon>Hexapoda</taxon>
        <taxon>Insecta</taxon>
        <taxon>Pterygota</taxon>
        <taxon>Neoptera</taxon>
        <taxon>Endopterygota</taxon>
        <taxon>Hymenoptera</taxon>
        <taxon>Apocrita</taxon>
        <taxon>Proctotrupomorpha</taxon>
        <taxon>Chalcidoidea</taxon>
        <taxon>Pteromalidae</taxon>
        <taxon>Pteromalinae</taxon>
        <taxon>Nasonia</taxon>
    </lineage>
</organism>
<keyword evidence="2" id="KW-1185">Reference proteome</keyword>
<accession>A0A7M7TE82</accession>
<name>A0A7M7TE82_NASVI</name>
<sequence length="701" mass="80858">MSLHVKRSPAELLLMALKYSISNSLSVSGISNLLKFINIICGKDVLPETRYKIDQLCNDDKNITLHATCPTCTQYIGKFDDFTVSVNCIKCNTSVDVSNPSNPCFFAIINPSDAIRDYLESNENYYDYVMNERQHEPDHLKDIYDGMMYRKFVQTIQECDRNAYATVMFNTDGAPVFKSSTFSIWPIYLILNEVPIQERLKSVITTALWFGPNKPQMDIFLHAFVNLMNKLSTPGIPCTIKNQNRTIKVYALIACVDTVARAPMNGTSQFNSKYGCDWCLHKGYYYNGSMRYPFENPLSENRNHKMTIEHATQAVQTQKRVFGVKTASPLLNLQNFDIIDGFTPDYMHCYVAGVGKQFTEYIVKILTKTEEDILENIFQKLKVPNQLSRLSRSLKACGKWKAREYENWILYYSIPLLILVLKNHKKILKHWSLLVNALHICLQIDITFADLNYANEMLFKFVAEAKDIYSLTALTYNAHQLLHIVKSIYNWGLLYCHSSYAFEAANHKLLKSIHGAKGVISQIIRYESIERTIQILEKKIYSEYPGILMFFCENLISSLVQKAYKVSNITYISKVQVVSEYLINAHNIPKNSKVYHKIVYGGSLFMTSKKKNKRSCNYYAQLTNGKFVELLHFIINVEEHTEWKICRVIKTKTNKYANIIRELSEMSDEICIKTHDIHKTCVFIEAGDVTYIIPTPNQLFY</sequence>
<dbReference type="EnsemblMetazoa" id="XM_032601220">
    <property type="protein sequence ID" value="XP_032457111"/>
    <property type="gene ID" value="LOC116738619"/>
</dbReference>